<protein>
    <submittedName>
        <fullName evidence="1">Uncharacterized protein</fullName>
    </submittedName>
</protein>
<accession>A0A6I6F2E7</accession>
<name>A0A6I6F2E7_9CLOT</name>
<dbReference type="Proteomes" id="UP000422764">
    <property type="component" value="Chromosome"/>
</dbReference>
<proteinExistence type="predicted"/>
<evidence type="ECO:0000313" key="2">
    <source>
        <dbReference type="Proteomes" id="UP000422764"/>
    </source>
</evidence>
<organism evidence="1 2">
    <name type="scientific">Clostridium bovifaecis</name>
    <dbReference type="NCBI Taxonomy" id="2184719"/>
    <lineage>
        <taxon>Bacteria</taxon>
        <taxon>Bacillati</taxon>
        <taxon>Bacillota</taxon>
        <taxon>Clostridia</taxon>
        <taxon>Eubacteriales</taxon>
        <taxon>Clostridiaceae</taxon>
        <taxon>Clostridium</taxon>
    </lineage>
</organism>
<keyword evidence="2" id="KW-1185">Reference proteome</keyword>
<reference evidence="1 2" key="1">
    <citation type="submission" date="2019-12" db="EMBL/GenBank/DDBJ databases">
        <title>Genome sequenceing of Clostridium bovifaecis.</title>
        <authorList>
            <person name="Yao Y."/>
        </authorList>
    </citation>
    <scope>NUCLEOTIDE SEQUENCE [LARGE SCALE GENOMIC DNA]</scope>
    <source>
        <strain evidence="1 2">BXX</strain>
    </source>
</reference>
<dbReference type="EMBL" id="CP046522">
    <property type="protein sequence ID" value="QGU94598.1"/>
    <property type="molecule type" value="Genomic_DNA"/>
</dbReference>
<evidence type="ECO:0000313" key="1">
    <source>
        <dbReference type="EMBL" id="QGU94598.1"/>
    </source>
</evidence>
<gene>
    <name evidence="1" type="ORF">GOM49_05330</name>
</gene>
<sequence>MLQDRQNDIPEFGEYISDARQAIEQGLLSEEQSGDKQAGDGIVAVPTEDIHNSLEIVRELKESSLKGELDINKLNMLDEILSNINSSI</sequence>
<dbReference type="AlphaFoldDB" id="A0A6I6F2E7"/>